<dbReference type="CDD" id="cd00087">
    <property type="entry name" value="FReD"/>
    <property type="match status" value="1"/>
</dbReference>
<evidence type="ECO:0000259" key="2">
    <source>
        <dbReference type="PROSITE" id="PS50948"/>
    </source>
</evidence>
<dbReference type="Gene3D" id="3.50.4.10">
    <property type="entry name" value="Hepatocyte Growth Factor"/>
    <property type="match status" value="1"/>
</dbReference>
<dbReference type="Gene3D" id="3.90.215.10">
    <property type="entry name" value="Gamma Fibrinogen, chain A, domain 1"/>
    <property type="match status" value="2"/>
</dbReference>
<dbReference type="PROSITE" id="PS00514">
    <property type="entry name" value="FIBRINOGEN_C_1"/>
    <property type="match status" value="1"/>
</dbReference>
<dbReference type="AlphaFoldDB" id="A0AAU9W364"/>
<dbReference type="FunFam" id="3.90.215.10:FF:000001">
    <property type="entry name" value="Tenascin isoform 1"/>
    <property type="match status" value="1"/>
</dbReference>
<dbReference type="InterPro" id="IPR050373">
    <property type="entry name" value="Fibrinogen_C-term_domain"/>
</dbReference>
<dbReference type="Proteomes" id="UP001159428">
    <property type="component" value="Unassembled WGS sequence"/>
</dbReference>
<dbReference type="PANTHER" id="PTHR19143:SF458">
    <property type="entry name" value="FIBRINOGEN C-TERMINAL DOMAIN-CONTAINING PROTEIN-RELATED"/>
    <property type="match status" value="1"/>
</dbReference>
<evidence type="ECO:0000256" key="1">
    <source>
        <dbReference type="ARBA" id="ARBA00023157"/>
    </source>
</evidence>
<dbReference type="InterPro" id="IPR036056">
    <property type="entry name" value="Fibrinogen-like_C"/>
</dbReference>
<sequence length="535" mass="61456">MQVLCDMTTNGGGWTVFQRRLNGSVDFYRDWSSYKNGFGDLHGEFWLGNDNLHRLTAAGSVSLRVDLEDFDIHPLTCITRSYILVSHQSANSLNCGRYAANFGERMDGRQLNGSVIKEIEVESESSCRLECVNEERCKSYNFGGKKNKSERWKCQISDSDRFERPARANFIENKEFSYRGIKVFALHFKRFWRPPRSTNKFQKMTVNGKRKSFNKIAELRLRRLYSVFFSMLARTPSKRVTKAVSSLFAIFCYLSPSQIWSYELFLSTGTRKGTNMFNGPTNLRKFHLRKRDKSCSKDPYFPCRRTLLQAYHSNQIFRKPTEPIAKSCALLYQHGVTSSGVYAINPDGGNPIKVLCDMTTNGGGWTVFQRRLDGSVDFYRDWSSYKNGFGDLHGEFWLGNDNLHRLTAAGNVSLRVDLEDFEGNIRYAEYATFKVADQTDKYRIVIGGYSGTAGDGMNEHSDMQFSTRDSDNDVKPDDSCAQKFKGAWWYSHCLDSNLNGLYLKGWYSSSFADGVNWLPFKGYEYSLKRTEMKIK</sequence>
<proteinExistence type="predicted"/>
<keyword evidence="5" id="KW-1185">Reference proteome</keyword>
<comment type="caution">
    <text evidence="4">The sequence shown here is derived from an EMBL/GenBank/DDBJ whole genome shotgun (WGS) entry which is preliminary data.</text>
</comment>
<dbReference type="InterPro" id="IPR020837">
    <property type="entry name" value="Fibrinogen_CS"/>
</dbReference>
<dbReference type="GO" id="GO:0005615">
    <property type="term" value="C:extracellular space"/>
    <property type="evidence" value="ECO:0007669"/>
    <property type="project" value="TreeGrafter"/>
</dbReference>
<protein>
    <submittedName>
        <fullName evidence="4">Uncharacterized protein</fullName>
    </submittedName>
</protein>
<dbReference type="InterPro" id="IPR003609">
    <property type="entry name" value="Pan_app"/>
</dbReference>
<evidence type="ECO:0000259" key="3">
    <source>
        <dbReference type="PROSITE" id="PS51406"/>
    </source>
</evidence>
<evidence type="ECO:0000313" key="4">
    <source>
        <dbReference type="EMBL" id="CAH3046299.1"/>
    </source>
</evidence>
<gene>
    <name evidence="4" type="ORF">PMEA_00033188</name>
</gene>
<accession>A0AAU9W364</accession>
<feature type="domain" description="Apple" evidence="2">
    <location>
        <begin position="95"/>
        <end position="183"/>
    </location>
</feature>
<dbReference type="SMART" id="SM00186">
    <property type="entry name" value="FBG"/>
    <property type="match status" value="1"/>
</dbReference>
<feature type="domain" description="Fibrinogen C-terminal" evidence="3">
    <location>
        <begin position="1"/>
        <end position="71"/>
    </location>
</feature>
<dbReference type="SUPFAM" id="SSF56496">
    <property type="entry name" value="Fibrinogen C-terminal domain-like"/>
    <property type="match status" value="2"/>
</dbReference>
<feature type="domain" description="Fibrinogen C-terminal" evidence="3">
    <location>
        <begin position="319"/>
        <end position="535"/>
    </location>
</feature>
<reference evidence="4 5" key="1">
    <citation type="submission" date="2022-05" db="EMBL/GenBank/DDBJ databases">
        <authorList>
            <consortium name="Genoscope - CEA"/>
            <person name="William W."/>
        </authorList>
    </citation>
    <scope>NUCLEOTIDE SEQUENCE [LARGE SCALE GENOMIC DNA]</scope>
</reference>
<dbReference type="NCBIfam" id="NF040941">
    <property type="entry name" value="GGGWT_bact"/>
    <property type="match status" value="1"/>
</dbReference>
<dbReference type="PROSITE" id="PS50948">
    <property type="entry name" value="PAN"/>
    <property type="match status" value="1"/>
</dbReference>
<dbReference type="InterPro" id="IPR014716">
    <property type="entry name" value="Fibrinogen_a/b/g_C_1"/>
</dbReference>
<dbReference type="EMBL" id="CALNXJ010000008">
    <property type="protein sequence ID" value="CAH3046299.1"/>
    <property type="molecule type" value="Genomic_DNA"/>
</dbReference>
<dbReference type="Pfam" id="PF00147">
    <property type="entry name" value="Fibrinogen_C"/>
    <property type="match status" value="2"/>
</dbReference>
<evidence type="ECO:0000313" key="5">
    <source>
        <dbReference type="Proteomes" id="UP001159428"/>
    </source>
</evidence>
<organism evidence="4 5">
    <name type="scientific">Pocillopora meandrina</name>
    <dbReference type="NCBI Taxonomy" id="46732"/>
    <lineage>
        <taxon>Eukaryota</taxon>
        <taxon>Metazoa</taxon>
        <taxon>Cnidaria</taxon>
        <taxon>Anthozoa</taxon>
        <taxon>Hexacorallia</taxon>
        <taxon>Scleractinia</taxon>
        <taxon>Astrocoeniina</taxon>
        <taxon>Pocilloporidae</taxon>
        <taxon>Pocillopora</taxon>
    </lineage>
</organism>
<dbReference type="PROSITE" id="PS51406">
    <property type="entry name" value="FIBRINOGEN_C_2"/>
    <property type="match status" value="2"/>
</dbReference>
<keyword evidence="1" id="KW-1015">Disulfide bond</keyword>
<dbReference type="InterPro" id="IPR002181">
    <property type="entry name" value="Fibrinogen_a/b/g_C_dom"/>
</dbReference>
<dbReference type="PANTHER" id="PTHR19143">
    <property type="entry name" value="FIBRINOGEN/TENASCIN/ANGIOPOEITIN"/>
    <property type="match status" value="1"/>
</dbReference>
<name>A0AAU9W364_9CNID</name>